<reference evidence="1" key="1">
    <citation type="submission" date="2016-10" db="EMBL/GenBank/DDBJ databases">
        <title>Sequence of Gallionella enrichment culture.</title>
        <authorList>
            <person name="Poehlein A."/>
            <person name="Muehling M."/>
            <person name="Daniel R."/>
        </authorList>
    </citation>
    <scope>NUCLEOTIDE SEQUENCE</scope>
</reference>
<comment type="caution">
    <text evidence="1">The sequence shown here is derived from an EMBL/GenBank/DDBJ whole genome shotgun (WGS) entry which is preliminary data.</text>
</comment>
<name>A0A1J5S7D9_9ZZZZ</name>
<protein>
    <submittedName>
        <fullName evidence="1">Uncharacterized protein</fullName>
    </submittedName>
</protein>
<evidence type="ECO:0000313" key="1">
    <source>
        <dbReference type="EMBL" id="OIR00149.1"/>
    </source>
</evidence>
<dbReference type="EMBL" id="MLJW01000098">
    <property type="protein sequence ID" value="OIR00149.1"/>
    <property type="molecule type" value="Genomic_DNA"/>
</dbReference>
<gene>
    <name evidence="1" type="ORF">GALL_177950</name>
</gene>
<accession>A0A1J5S7D9</accession>
<sequence>MKKKKNNITGLDELNNEIGSLRQRKDAVENELDQNWDHLKNNFPAMLRHSLFKKTKEEFHKTWAQTLFSIPQVQDAVGNSLQKISVKLEEIILQWLDKFTAKKETE</sequence>
<proteinExistence type="predicted"/>
<dbReference type="AlphaFoldDB" id="A0A1J5S7D9"/>
<organism evidence="1">
    <name type="scientific">mine drainage metagenome</name>
    <dbReference type="NCBI Taxonomy" id="410659"/>
    <lineage>
        <taxon>unclassified sequences</taxon>
        <taxon>metagenomes</taxon>
        <taxon>ecological metagenomes</taxon>
    </lineage>
</organism>